<dbReference type="Proteomes" id="UP000824533">
    <property type="component" value="Linkage Group LG27"/>
</dbReference>
<proteinExistence type="predicted"/>
<name>A0ACC1CG69_9NEOP</name>
<evidence type="ECO:0000313" key="2">
    <source>
        <dbReference type="Proteomes" id="UP000824533"/>
    </source>
</evidence>
<sequence length="121" mass="13611">MAGLFYVSFPEMTVIQGFCFSQNENILHLISNLLLRSVSLSGFQRLPSVLRQEDAELIATNNVSVMLNKRNNATSQSNGNNYMAGEPRRKREPPARPNHILLYTIINPAYPITVVSNIAKY</sequence>
<reference evidence="1 2" key="1">
    <citation type="journal article" date="2021" name="Front. Genet.">
        <title>Chromosome-Level Genome Assembly Reveals Significant Gene Expansion in the Toll and IMD Signaling Pathways of Dendrolimus kikuchii.</title>
        <authorList>
            <person name="Zhou J."/>
            <person name="Wu P."/>
            <person name="Xiong Z."/>
            <person name="Liu N."/>
            <person name="Zhao N."/>
            <person name="Ji M."/>
            <person name="Qiu Y."/>
            <person name="Yang B."/>
        </authorList>
    </citation>
    <scope>NUCLEOTIDE SEQUENCE [LARGE SCALE GENOMIC DNA]</scope>
    <source>
        <strain evidence="1">Ann1</strain>
    </source>
</reference>
<gene>
    <name evidence="1" type="ORF">K1T71_013971</name>
</gene>
<dbReference type="EMBL" id="CM034413">
    <property type="protein sequence ID" value="KAJ0170600.1"/>
    <property type="molecule type" value="Genomic_DNA"/>
</dbReference>
<protein>
    <submittedName>
        <fullName evidence="1">Uncharacterized protein</fullName>
    </submittedName>
</protein>
<evidence type="ECO:0000313" key="1">
    <source>
        <dbReference type="EMBL" id="KAJ0170600.1"/>
    </source>
</evidence>
<accession>A0ACC1CG69</accession>
<organism evidence="1 2">
    <name type="scientific">Dendrolimus kikuchii</name>
    <dbReference type="NCBI Taxonomy" id="765133"/>
    <lineage>
        <taxon>Eukaryota</taxon>
        <taxon>Metazoa</taxon>
        <taxon>Ecdysozoa</taxon>
        <taxon>Arthropoda</taxon>
        <taxon>Hexapoda</taxon>
        <taxon>Insecta</taxon>
        <taxon>Pterygota</taxon>
        <taxon>Neoptera</taxon>
        <taxon>Endopterygota</taxon>
        <taxon>Lepidoptera</taxon>
        <taxon>Glossata</taxon>
        <taxon>Ditrysia</taxon>
        <taxon>Bombycoidea</taxon>
        <taxon>Lasiocampidae</taxon>
        <taxon>Dendrolimus</taxon>
    </lineage>
</organism>
<keyword evidence="2" id="KW-1185">Reference proteome</keyword>
<comment type="caution">
    <text evidence="1">The sequence shown here is derived from an EMBL/GenBank/DDBJ whole genome shotgun (WGS) entry which is preliminary data.</text>
</comment>